<accession>A0A2H3F229</accession>
<gene>
    <name evidence="1" type="ORF">ARMGADRAFT_1071043</name>
</gene>
<proteinExistence type="predicted"/>
<dbReference type="EMBL" id="KZ293644">
    <property type="protein sequence ID" value="PBL04607.1"/>
    <property type="molecule type" value="Genomic_DNA"/>
</dbReference>
<sequence>MTHSKQWKLQRMDHVLVNALEKRLQESQPYPGDTVPPNPYMRFTVWRSRTEPNNYQFIDHDRYLGGEITLDKLLNPLFEPGHFWAYELAKFLGTEEFVNMDYSRMGHPLATTICESLTCWVPFVRDASNDEDVAYIVYPGHCHEYIIEDVYREFKTSISMDLLINPNFDLPSWYQKHLEKSQDELLEKLQGPAEYEWLSRFLAGFTPSHLLTPFEQELDQLVHTQITICI</sequence>
<dbReference type="OrthoDB" id="1750432at2759"/>
<organism evidence="1 2">
    <name type="scientific">Armillaria gallica</name>
    <name type="common">Bulbous honey fungus</name>
    <name type="synonym">Armillaria bulbosa</name>
    <dbReference type="NCBI Taxonomy" id="47427"/>
    <lineage>
        <taxon>Eukaryota</taxon>
        <taxon>Fungi</taxon>
        <taxon>Dikarya</taxon>
        <taxon>Basidiomycota</taxon>
        <taxon>Agaricomycotina</taxon>
        <taxon>Agaricomycetes</taxon>
        <taxon>Agaricomycetidae</taxon>
        <taxon>Agaricales</taxon>
        <taxon>Marasmiineae</taxon>
        <taxon>Physalacriaceae</taxon>
        <taxon>Armillaria</taxon>
    </lineage>
</organism>
<reference evidence="2" key="1">
    <citation type="journal article" date="2017" name="Nat. Ecol. Evol.">
        <title>Genome expansion and lineage-specific genetic innovations in the forest pathogenic fungi Armillaria.</title>
        <authorList>
            <person name="Sipos G."/>
            <person name="Prasanna A.N."/>
            <person name="Walter M.C."/>
            <person name="O'Connor E."/>
            <person name="Balint B."/>
            <person name="Krizsan K."/>
            <person name="Kiss B."/>
            <person name="Hess J."/>
            <person name="Varga T."/>
            <person name="Slot J."/>
            <person name="Riley R."/>
            <person name="Boka B."/>
            <person name="Rigling D."/>
            <person name="Barry K."/>
            <person name="Lee J."/>
            <person name="Mihaltcheva S."/>
            <person name="LaButti K."/>
            <person name="Lipzen A."/>
            <person name="Waldron R."/>
            <person name="Moloney N.M."/>
            <person name="Sperisen C."/>
            <person name="Kredics L."/>
            <person name="Vagvoelgyi C."/>
            <person name="Patrignani A."/>
            <person name="Fitzpatrick D."/>
            <person name="Nagy I."/>
            <person name="Doyle S."/>
            <person name="Anderson J.B."/>
            <person name="Grigoriev I.V."/>
            <person name="Gueldener U."/>
            <person name="Muensterkoetter M."/>
            <person name="Nagy L.G."/>
        </authorList>
    </citation>
    <scope>NUCLEOTIDE SEQUENCE [LARGE SCALE GENOMIC DNA]</scope>
    <source>
        <strain evidence="2">Ar21-2</strain>
    </source>
</reference>
<dbReference type="InParanoid" id="A0A2H3F229"/>
<name>A0A2H3F229_ARMGA</name>
<evidence type="ECO:0000313" key="1">
    <source>
        <dbReference type="EMBL" id="PBL04607.1"/>
    </source>
</evidence>
<protein>
    <submittedName>
        <fullName evidence="1">Uncharacterized protein</fullName>
    </submittedName>
</protein>
<dbReference type="AlphaFoldDB" id="A0A2H3F229"/>
<dbReference type="Proteomes" id="UP000217790">
    <property type="component" value="Unassembled WGS sequence"/>
</dbReference>
<keyword evidence="2" id="KW-1185">Reference proteome</keyword>
<evidence type="ECO:0000313" key="2">
    <source>
        <dbReference type="Proteomes" id="UP000217790"/>
    </source>
</evidence>